<dbReference type="SUPFAM" id="SSF52540">
    <property type="entry name" value="P-loop containing nucleoside triphosphate hydrolases"/>
    <property type="match status" value="1"/>
</dbReference>
<dbReference type="InterPro" id="IPR006073">
    <property type="entry name" value="GTP-bd"/>
</dbReference>
<dbReference type="Pfam" id="PF10396">
    <property type="entry name" value="TrmE_N"/>
    <property type="match status" value="1"/>
</dbReference>
<dbReference type="InterPro" id="IPR027368">
    <property type="entry name" value="MnmE_dom2"/>
</dbReference>
<gene>
    <name evidence="2" type="ordered locus">Sinac_6522</name>
</gene>
<name>L0DP18_SINAD</name>
<dbReference type="PANTHER" id="PTHR42714">
    <property type="entry name" value="TRNA MODIFICATION GTPASE GTPBP3"/>
    <property type="match status" value="1"/>
</dbReference>
<dbReference type="SUPFAM" id="SSF103025">
    <property type="entry name" value="Folate-binding domain"/>
    <property type="match status" value="1"/>
</dbReference>
<dbReference type="InterPro" id="IPR027266">
    <property type="entry name" value="TrmE/GcvT-like"/>
</dbReference>
<dbReference type="STRING" id="886293.Sinac_6522"/>
<dbReference type="PANTHER" id="PTHR42714:SF2">
    <property type="entry name" value="TRNA MODIFICATION GTPASE GTPBP3, MITOCHONDRIAL"/>
    <property type="match status" value="1"/>
</dbReference>
<dbReference type="Proteomes" id="UP000010798">
    <property type="component" value="Chromosome"/>
</dbReference>
<dbReference type="PROSITE" id="PS51709">
    <property type="entry name" value="G_TRME"/>
    <property type="match status" value="1"/>
</dbReference>
<evidence type="ECO:0000313" key="2">
    <source>
        <dbReference type="EMBL" id="AGA30598.1"/>
    </source>
</evidence>
<feature type="domain" description="TrmE-type G" evidence="1">
    <location>
        <begin position="188"/>
        <end position="338"/>
    </location>
</feature>
<dbReference type="GO" id="GO:0005525">
    <property type="term" value="F:GTP binding"/>
    <property type="evidence" value="ECO:0007669"/>
    <property type="project" value="InterPro"/>
</dbReference>
<dbReference type="InterPro" id="IPR018948">
    <property type="entry name" value="GTP-bd_TrmE_N"/>
</dbReference>
<dbReference type="RefSeq" id="WP_015249681.1">
    <property type="nucleotide sequence ID" value="NC_019892.1"/>
</dbReference>
<dbReference type="GO" id="GO:0005829">
    <property type="term" value="C:cytosol"/>
    <property type="evidence" value="ECO:0007669"/>
    <property type="project" value="TreeGrafter"/>
</dbReference>
<dbReference type="eggNOG" id="COG0486">
    <property type="taxonomic scope" value="Bacteria"/>
</dbReference>
<dbReference type="KEGG" id="saci:Sinac_6522"/>
<dbReference type="NCBIfam" id="TIGR00231">
    <property type="entry name" value="small_GTP"/>
    <property type="match status" value="1"/>
</dbReference>
<accession>L0DP18</accession>
<dbReference type="HOGENOM" id="CLU_019624_4_0_0"/>
<dbReference type="InterPro" id="IPR005225">
    <property type="entry name" value="Small_GTP-bd"/>
</dbReference>
<dbReference type="AlphaFoldDB" id="L0DP18"/>
<protein>
    <submittedName>
        <fullName evidence="2">Small GTP-binding protein domain protein</fullName>
    </submittedName>
</protein>
<dbReference type="Gene3D" id="1.20.120.430">
    <property type="entry name" value="tRNA modification GTPase MnmE domain 2"/>
    <property type="match status" value="1"/>
</dbReference>
<evidence type="ECO:0000313" key="3">
    <source>
        <dbReference type="Proteomes" id="UP000010798"/>
    </source>
</evidence>
<dbReference type="InterPro" id="IPR031168">
    <property type="entry name" value="G_TrmE"/>
</dbReference>
<organism evidence="2 3">
    <name type="scientific">Singulisphaera acidiphila (strain ATCC BAA-1392 / DSM 18658 / VKM B-2454 / MOB10)</name>
    <dbReference type="NCBI Taxonomy" id="886293"/>
    <lineage>
        <taxon>Bacteria</taxon>
        <taxon>Pseudomonadati</taxon>
        <taxon>Planctomycetota</taxon>
        <taxon>Planctomycetia</taxon>
        <taxon>Isosphaerales</taxon>
        <taxon>Isosphaeraceae</taxon>
        <taxon>Singulisphaera</taxon>
    </lineage>
</organism>
<dbReference type="GO" id="GO:0002098">
    <property type="term" value="P:tRNA wobble uridine modification"/>
    <property type="evidence" value="ECO:0007669"/>
    <property type="project" value="TreeGrafter"/>
</dbReference>
<dbReference type="InterPro" id="IPR027417">
    <property type="entry name" value="P-loop_NTPase"/>
</dbReference>
<dbReference type="GO" id="GO:0030488">
    <property type="term" value="P:tRNA methylation"/>
    <property type="evidence" value="ECO:0007669"/>
    <property type="project" value="TreeGrafter"/>
</dbReference>
<dbReference type="Gene3D" id="3.40.50.300">
    <property type="entry name" value="P-loop containing nucleotide triphosphate hydrolases"/>
    <property type="match status" value="1"/>
</dbReference>
<dbReference type="Gene3D" id="3.30.1360.120">
    <property type="entry name" value="Probable tRNA modification gtpase trme, domain 1"/>
    <property type="match status" value="1"/>
</dbReference>
<proteinExistence type="predicted"/>
<dbReference type="CDD" id="cd04164">
    <property type="entry name" value="trmE"/>
    <property type="match status" value="1"/>
</dbReference>
<dbReference type="Pfam" id="PF01926">
    <property type="entry name" value="MMR_HSR1"/>
    <property type="match status" value="1"/>
</dbReference>
<reference evidence="2 3" key="1">
    <citation type="submission" date="2012-02" db="EMBL/GenBank/DDBJ databases">
        <title>Complete sequence of chromosome of Singulisphaera acidiphila DSM 18658.</title>
        <authorList>
            <consortium name="US DOE Joint Genome Institute (JGI-PGF)"/>
            <person name="Lucas S."/>
            <person name="Copeland A."/>
            <person name="Lapidus A."/>
            <person name="Glavina del Rio T."/>
            <person name="Dalin E."/>
            <person name="Tice H."/>
            <person name="Bruce D."/>
            <person name="Goodwin L."/>
            <person name="Pitluck S."/>
            <person name="Peters L."/>
            <person name="Ovchinnikova G."/>
            <person name="Chertkov O."/>
            <person name="Kyrpides N."/>
            <person name="Mavromatis K."/>
            <person name="Ivanova N."/>
            <person name="Brettin T."/>
            <person name="Detter J.C."/>
            <person name="Han C."/>
            <person name="Larimer F."/>
            <person name="Land M."/>
            <person name="Hauser L."/>
            <person name="Markowitz V."/>
            <person name="Cheng J.-F."/>
            <person name="Hugenholtz P."/>
            <person name="Woyke T."/>
            <person name="Wu D."/>
            <person name="Tindall B."/>
            <person name="Pomrenke H."/>
            <person name="Brambilla E."/>
            <person name="Klenk H.-P."/>
            <person name="Eisen J.A."/>
        </authorList>
    </citation>
    <scope>NUCLEOTIDE SEQUENCE [LARGE SCALE GENOMIC DNA]</scope>
    <source>
        <strain evidence="3">ATCC BAA-1392 / DSM 18658 / VKM B-2454 / MOB10</strain>
    </source>
</reference>
<sequence length="395" mass="42122">MSHAPRSPAARVCVLTPEGRGAIAVVRVWGPQAVDVASRAFRPVQGVSLAESTPGRLRFGRVGADLGDEVVAVVVNASPPEVEIHCHGGSAALALVVSALEHEGAERRQPVAWIRHTSRSAVAAEADVDLMRAQTTHTAEMLLEQAQGAFESEIQSCLEQLETDPRFCVESVESWLRRAEVGLRLVSGWRVVLSGRPNVGKSRLLNALAGYERAIVAPTPGTTRDIVTVRTALEGWPVELADTAGLRSSDDLIEASGIALARARQEEADLILLVLDRSEPLTDSDRRLIASSERALIVANKCDFPAAWDAAQTKALTVSAERGAGIEALGAAIARRLVPDPPPPGAGVPFRPRHVRQLRLALQALEASDPSAAGQALRELLAPLPDRTPRSPNSR</sequence>
<evidence type="ECO:0000259" key="1">
    <source>
        <dbReference type="PROSITE" id="PS51709"/>
    </source>
</evidence>
<dbReference type="EMBL" id="CP003364">
    <property type="protein sequence ID" value="AGA30598.1"/>
    <property type="molecule type" value="Genomic_DNA"/>
</dbReference>
<keyword evidence="3" id="KW-1185">Reference proteome</keyword>